<organism evidence="1 2">
    <name type="scientific">Klebsiella pneumoniae subsp. ozaenae</name>
    <dbReference type="NCBI Taxonomy" id="574"/>
    <lineage>
        <taxon>Bacteria</taxon>
        <taxon>Pseudomonadati</taxon>
        <taxon>Pseudomonadota</taxon>
        <taxon>Gammaproteobacteria</taxon>
        <taxon>Enterobacterales</taxon>
        <taxon>Enterobacteriaceae</taxon>
        <taxon>Klebsiella/Raoultella group</taxon>
        <taxon>Klebsiella</taxon>
        <taxon>Klebsiella pneumoniae complex</taxon>
    </lineage>
</organism>
<evidence type="ECO:0000313" key="1">
    <source>
        <dbReference type="EMBL" id="STU67210.1"/>
    </source>
</evidence>
<dbReference type="Proteomes" id="UP000254487">
    <property type="component" value="Unassembled WGS sequence"/>
</dbReference>
<protein>
    <recommendedName>
        <fullName evidence="3">DNA-packaging protein</fullName>
    </recommendedName>
</protein>
<accession>A0A377ZG43</accession>
<dbReference type="Gene3D" id="1.10.132.80">
    <property type="match status" value="1"/>
</dbReference>
<evidence type="ECO:0008006" key="3">
    <source>
        <dbReference type="Google" id="ProtNLM"/>
    </source>
</evidence>
<evidence type="ECO:0000313" key="2">
    <source>
        <dbReference type="Proteomes" id="UP000254487"/>
    </source>
</evidence>
<sequence length="150" mass="17367">MAAPKGNKFWLARSKHGRNPKFSDPEKLWDACCEYFDWVEKHPLWETKAFSFQGQITKARLPKMRAMTLSGLFLFLDIDRKTWEAYAKKKDLLPITTRVESLIYEQKFSGAAADLLNANIIARELGLVEKKSVEGDLEMTVKVKHFNEKE</sequence>
<dbReference type="EMBL" id="UGLW01000003">
    <property type="protein sequence ID" value="STU67210.1"/>
    <property type="molecule type" value="Genomic_DNA"/>
</dbReference>
<proteinExistence type="predicted"/>
<gene>
    <name evidence="1" type="ORF">NCTC10313_02730</name>
</gene>
<reference evidence="1 2" key="1">
    <citation type="submission" date="2018-06" db="EMBL/GenBank/DDBJ databases">
        <authorList>
            <consortium name="Pathogen Informatics"/>
            <person name="Doyle S."/>
        </authorList>
    </citation>
    <scope>NUCLEOTIDE SEQUENCE [LARGE SCALE GENOMIC DNA]</scope>
    <source>
        <strain evidence="1 2">NCTC10313</strain>
    </source>
</reference>
<dbReference type="AlphaFoldDB" id="A0A377ZG43"/>
<dbReference type="InterPro" id="IPR032066">
    <property type="entry name" value="GP3_package"/>
</dbReference>
<dbReference type="Pfam" id="PF16677">
    <property type="entry name" value="GP3_package"/>
    <property type="match status" value="1"/>
</dbReference>
<name>A0A377ZG43_KLEPO</name>